<evidence type="ECO:0000256" key="3">
    <source>
        <dbReference type="ARBA" id="ARBA00022723"/>
    </source>
</evidence>
<dbReference type="PANTHER" id="PTHR32439">
    <property type="entry name" value="FERREDOXIN--NITRITE REDUCTASE, CHLOROPLASTIC"/>
    <property type="match status" value="1"/>
</dbReference>
<dbReference type="InterPro" id="IPR051329">
    <property type="entry name" value="NIR_SIR_4Fe-4S"/>
</dbReference>
<protein>
    <submittedName>
        <fullName evidence="8">Precorrin-3B synthase</fullName>
        <ecNumber evidence="8">1.14.13.83</ecNumber>
    </submittedName>
</protein>
<keyword evidence="9" id="KW-1185">Reference proteome</keyword>
<comment type="caution">
    <text evidence="8">The sequence shown here is derived from an EMBL/GenBank/DDBJ whole genome shotgun (WGS) entry which is preliminary data.</text>
</comment>
<dbReference type="RefSeq" id="WP_369459709.1">
    <property type="nucleotide sequence ID" value="NZ_JBGBDC010000003.1"/>
</dbReference>
<evidence type="ECO:0000259" key="7">
    <source>
        <dbReference type="Pfam" id="PF03460"/>
    </source>
</evidence>
<keyword evidence="2" id="KW-0349">Heme</keyword>
<proteinExistence type="predicted"/>
<evidence type="ECO:0000256" key="4">
    <source>
        <dbReference type="ARBA" id="ARBA00023002"/>
    </source>
</evidence>
<dbReference type="GO" id="GO:0043818">
    <property type="term" value="F:precorrin-3B synthase activity"/>
    <property type="evidence" value="ECO:0007669"/>
    <property type="project" value="UniProtKB-EC"/>
</dbReference>
<keyword evidence="3" id="KW-0479">Metal-binding</keyword>
<evidence type="ECO:0000256" key="1">
    <source>
        <dbReference type="ARBA" id="ARBA00022485"/>
    </source>
</evidence>
<dbReference type="InterPro" id="IPR036136">
    <property type="entry name" value="Nit/Sulf_reduc_fer-like_dom_sf"/>
</dbReference>
<keyword evidence="1" id="KW-0004">4Fe-4S</keyword>
<keyword evidence="6" id="KW-0411">Iron-sulfur</keyword>
<reference evidence="8 9" key="1">
    <citation type="journal article" date="2016" name="Int. J. Syst. Evol. Microbiol.">
        <title>Description of Comamonas sediminis sp. nov., isolated from lagoon sediments.</title>
        <authorList>
            <person name="Subhash Y."/>
            <person name="Bang J.J."/>
            <person name="You T.H."/>
            <person name="Lee S.S."/>
        </authorList>
    </citation>
    <scope>NUCLEOTIDE SEQUENCE [LARGE SCALE GENOMIC DNA]</scope>
    <source>
        <strain evidence="8 9">JCM 31169</strain>
    </source>
</reference>
<feature type="domain" description="Nitrite/Sulfite reductase ferredoxin-like" evidence="7">
    <location>
        <begin position="22"/>
        <end position="87"/>
    </location>
</feature>
<dbReference type="InterPro" id="IPR012798">
    <property type="entry name" value="Cbl_synth_CobG-like"/>
</dbReference>
<dbReference type="EMBL" id="JBGBDC010000003">
    <property type="protein sequence ID" value="MEY2251173.1"/>
    <property type="molecule type" value="Genomic_DNA"/>
</dbReference>
<dbReference type="SUPFAM" id="SSF56014">
    <property type="entry name" value="Nitrite and sulphite reductase 4Fe-4S domain-like"/>
    <property type="match status" value="1"/>
</dbReference>
<dbReference type="Gene3D" id="3.90.480.20">
    <property type="match status" value="1"/>
</dbReference>
<dbReference type="InterPro" id="IPR045854">
    <property type="entry name" value="NO2/SO3_Rdtase_4Fe4S_sf"/>
</dbReference>
<name>A0ABV4B3D4_9BURK</name>
<dbReference type="Gene3D" id="3.30.413.10">
    <property type="entry name" value="Sulfite Reductase Hemoprotein, domain 1"/>
    <property type="match status" value="1"/>
</dbReference>
<dbReference type="NCBIfam" id="TIGR02435">
    <property type="entry name" value="CobG"/>
    <property type="match status" value="1"/>
</dbReference>
<evidence type="ECO:0000256" key="5">
    <source>
        <dbReference type="ARBA" id="ARBA00023004"/>
    </source>
</evidence>
<organism evidence="8 9">
    <name type="scientific">Comamonas sediminis</name>
    <dbReference type="NCBI Taxonomy" id="1783360"/>
    <lineage>
        <taxon>Bacteria</taxon>
        <taxon>Pseudomonadati</taxon>
        <taxon>Pseudomonadota</taxon>
        <taxon>Betaproteobacteria</taxon>
        <taxon>Burkholderiales</taxon>
        <taxon>Comamonadaceae</taxon>
        <taxon>Comamonas</taxon>
    </lineage>
</organism>
<dbReference type="Proteomes" id="UP001562178">
    <property type="component" value="Unassembled WGS sequence"/>
</dbReference>
<evidence type="ECO:0000313" key="8">
    <source>
        <dbReference type="EMBL" id="MEY2251173.1"/>
    </source>
</evidence>
<gene>
    <name evidence="8" type="primary">cobG</name>
    <name evidence="8" type="ORF">AB7A72_09165</name>
</gene>
<sequence length="420" mass="43721">MFASPPSSPPQTQGWCPGAWQPMASGDGLVVRVRPPLGQLSAAQAQRLAELAEAHGAGLLELTSRANIQLRGVAPDQHSSLLDALAAQGLLDPDARQEQLRNLVIDPLCQPADGVLALAEALQQALVADAALDGLPAKFGFSLASGRHGGLADVAADVQLVRDGTQGWRLQVPGQPIAWQADSPSLTVQAALVLARWCAAQARARRAVGEHPDRLPQLLRQPGELPPLVLPTGLRQVPPYLPADGSPNPGWQRGLGLLVAAPLGRVTAGALARLARSGIRSLRLTPWRMLLVEGLAPSGSAVLAAAGLDDPAHWIRDPQDARLRVSACSGAPGCRQALAPTQDLALALAPHVPDGAHLHVSGCAKGCARQLPSTVTLVAQAGPDGPVFGYARGATAQAAPDSRWSARSLRDNPGLMFEEI</sequence>
<keyword evidence="5" id="KW-0408">Iron</keyword>
<accession>A0ABV4B3D4</accession>
<dbReference type="InterPro" id="IPR005117">
    <property type="entry name" value="NiRdtase/SiRdtase_haem-b_fer"/>
</dbReference>
<dbReference type="Pfam" id="PF03460">
    <property type="entry name" value="NIR_SIR_ferr"/>
    <property type="match status" value="1"/>
</dbReference>
<keyword evidence="4 8" id="KW-0560">Oxidoreductase</keyword>
<evidence type="ECO:0000256" key="2">
    <source>
        <dbReference type="ARBA" id="ARBA00022617"/>
    </source>
</evidence>
<dbReference type="EC" id="1.14.13.83" evidence="8"/>
<evidence type="ECO:0000256" key="6">
    <source>
        <dbReference type="ARBA" id="ARBA00023014"/>
    </source>
</evidence>
<dbReference type="SUPFAM" id="SSF55124">
    <property type="entry name" value="Nitrite/Sulfite reductase N-terminal domain-like"/>
    <property type="match status" value="1"/>
</dbReference>
<dbReference type="PANTHER" id="PTHR32439:SF9">
    <property type="entry name" value="BLR3264 PROTEIN"/>
    <property type="match status" value="1"/>
</dbReference>
<evidence type="ECO:0000313" key="9">
    <source>
        <dbReference type="Proteomes" id="UP001562178"/>
    </source>
</evidence>